<keyword evidence="3" id="KW-0813">Transport</keyword>
<dbReference type="SUPFAM" id="SSF103473">
    <property type="entry name" value="MFS general substrate transporter"/>
    <property type="match status" value="1"/>
</dbReference>
<dbReference type="Pfam" id="PF07690">
    <property type="entry name" value="MFS_1"/>
    <property type="match status" value="1"/>
</dbReference>
<dbReference type="FunCoup" id="A0A2P6NZ98">
    <property type="interactions" value="1"/>
</dbReference>
<dbReference type="PANTHER" id="PTHR20772:SF2">
    <property type="entry name" value="PROTEIN FMP42"/>
    <property type="match status" value="1"/>
</dbReference>
<feature type="transmembrane region" description="Helical" evidence="8">
    <location>
        <begin position="85"/>
        <end position="106"/>
    </location>
</feature>
<dbReference type="InterPro" id="IPR036259">
    <property type="entry name" value="MFS_trans_sf"/>
</dbReference>
<keyword evidence="4 8" id="KW-0812">Transmembrane</keyword>
<dbReference type="AlphaFoldDB" id="A0A2P6NZ98"/>
<dbReference type="Proteomes" id="UP000241769">
    <property type="component" value="Unassembled WGS sequence"/>
</dbReference>
<feature type="transmembrane region" description="Helical" evidence="8">
    <location>
        <begin position="263"/>
        <end position="283"/>
    </location>
</feature>
<dbReference type="GO" id="GO:0022857">
    <property type="term" value="F:transmembrane transporter activity"/>
    <property type="evidence" value="ECO:0007669"/>
    <property type="project" value="InterPro"/>
</dbReference>
<dbReference type="Gene3D" id="1.20.1250.20">
    <property type="entry name" value="MFS general substrate transporter like domains"/>
    <property type="match status" value="1"/>
</dbReference>
<evidence type="ECO:0000256" key="8">
    <source>
        <dbReference type="SAM" id="Phobius"/>
    </source>
</evidence>
<feature type="transmembrane region" description="Helical" evidence="8">
    <location>
        <begin position="174"/>
        <end position="193"/>
    </location>
</feature>
<dbReference type="InParanoid" id="A0A2P6NZ98"/>
<sequence>MLSRRVGRRKVTGQRNGPKPDNSTKITLNDAKDLDQGGYGDPETSTNSNGVVNLRILLGISVPVLSYKGEFLFLEVLFVMKKIELWLWSIFLVLICFLSTGILYGWTPLQVLIEEEGFFSERCPPDSDRNEEHRLCPEQVSLLNLVFTVGVTTTTVAGLPMGMLLDYWDEKKTSLTGCVILALGCTTFAGAYFSKIGLLLFVAYILMGLAVPCIFLSLIRSTRFFPASAGHILVALYNSAFDASILVFALFKVVVDHTSVKLGTLFLIYNIVPLVIAISIPFWPNKVQEKEEEEMKNIRKSQEMLVKGSWAAAWKQMKSPVYIGLVLYNCVNMTWLNTYLGTTEVQWVGKLGEEEGLRLAEVFGFILPLGFLVGPVVGVTLKYLPSYRGFFALTLLLTINAIIQFIPHLGVQVFNFCLFAILRAYYYALIADFTIEKFGFESFGKLFGLLQFIVGLVGISQSLFVSLTVTVFEGNWLPLNTFQLVTQILTLGYPLYLYLKEKKEKTIYAVLQEDR</sequence>
<evidence type="ECO:0000256" key="7">
    <source>
        <dbReference type="SAM" id="MobiDB-lite"/>
    </source>
</evidence>
<evidence type="ECO:0000256" key="3">
    <source>
        <dbReference type="ARBA" id="ARBA00022448"/>
    </source>
</evidence>
<keyword evidence="5 8" id="KW-1133">Transmembrane helix</keyword>
<organism evidence="9 10">
    <name type="scientific">Planoprotostelium fungivorum</name>
    <dbReference type="NCBI Taxonomy" id="1890364"/>
    <lineage>
        <taxon>Eukaryota</taxon>
        <taxon>Amoebozoa</taxon>
        <taxon>Evosea</taxon>
        <taxon>Variosea</taxon>
        <taxon>Cavosteliida</taxon>
        <taxon>Cavosteliaceae</taxon>
        <taxon>Planoprotostelium</taxon>
    </lineage>
</organism>
<protein>
    <submittedName>
        <fullName evidence="9">MFS transporter</fullName>
    </submittedName>
</protein>
<proteinExistence type="inferred from homology"/>
<accession>A0A2P6NZ98</accession>
<evidence type="ECO:0000256" key="2">
    <source>
        <dbReference type="ARBA" id="ARBA00006595"/>
    </source>
</evidence>
<feature type="transmembrane region" description="Helical" evidence="8">
    <location>
        <begin position="199"/>
        <end position="219"/>
    </location>
</feature>
<feature type="transmembrane region" description="Helical" evidence="8">
    <location>
        <begin position="142"/>
        <end position="162"/>
    </location>
</feature>
<dbReference type="InterPro" id="IPR011701">
    <property type="entry name" value="MFS"/>
</dbReference>
<evidence type="ECO:0000256" key="1">
    <source>
        <dbReference type="ARBA" id="ARBA00004141"/>
    </source>
</evidence>
<keyword evidence="10" id="KW-1185">Reference proteome</keyword>
<evidence type="ECO:0000256" key="5">
    <source>
        <dbReference type="ARBA" id="ARBA00022989"/>
    </source>
</evidence>
<feature type="region of interest" description="Disordered" evidence="7">
    <location>
        <begin position="1"/>
        <end position="45"/>
    </location>
</feature>
<keyword evidence="6 8" id="KW-0472">Membrane</keyword>
<feature type="transmembrane region" description="Helical" evidence="8">
    <location>
        <begin position="481"/>
        <end position="499"/>
    </location>
</feature>
<dbReference type="STRING" id="1890364.A0A2P6NZ98"/>
<evidence type="ECO:0000313" key="10">
    <source>
        <dbReference type="Proteomes" id="UP000241769"/>
    </source>
</evidence>
<dbReference type="CDD" id="cd06174">
    <property type="entry name" value="MFS"/>
    <property type="match status" value="1"/>
</dbReference>
<feature type="transmembrane region" description="Helical" evidence="8">
    <location>
        <begin position="390"/>
        <end position="407"/>
    </location>
</feature>
<evidence type="ECO:0000313" key="9">
    <source>
        <dbReference type="EMBL" id="PRP89295.1"/>
    </source>
</evidence>
<gene>
    <name evidence="9" type="ORF">PROFUN_02169</name>
</gene>
<evidence type="ECO:0000256" key="4">
    <source>
        <dbReference type="ARBA" id="ARBA00022692"/>
    </source>
</evidence>
<dbReference type="EMBL" id="MDYQ01000004">
    <property type="protein sequence ID" value="PRP89295.1"/>
    <property type="molecule type" value="Genomic_DNA"/>
</dbReference>
<feature type="transmembrane region" description="Helical" evidence="8">
    <location>
        <begin position="447"/>
        <end position="469"/>
    </location>
</feature>
<reference evidence="9 10" key="1">
    <citation type="journal article" date="2018" name="Genome Biol. Evol.">
        <title>Multiple Roots of Fruiting Body Formation in Amoebozoa.</title>
        <authorList>
            <person name="Hillmann F."/>
            <person name="Forbes G."/>
            <person name="Novohradska S."/>
            <person name="Ferling I."/>
            <person name="Riege K."/>
            <person name="Groth M."/>
            <person name="Westermann M."/>
            <person name="Marz M."/>
            <person name="Spaller T."/>
            <person name="Winckler T."/>
            <person name="Schaap P."/>
            <person name="Glockner G."/>
        </authorList>
    </citation>
    <scope>NUCLEOTIDE SEQUENCE [LARGE SCALE GENOMIC DNA]</scope>
    <source>
        <strain evidence="9 10">Jena</strain>
    </source>
</reference>
<dbReference type="GO" id="GO:0016020">
    <property type="term" value="C:membrane"/>
    <property type="evidence" value="ECO:0007669"/>
    <property type="project" value="UniProtKB-SubCell"/>
</dbReference>
<feature type="compositionally biased region" description="Basic residues" evidence="7">
    <location>
        <begin position="1"/>
        <end position="12"/>
    </location>
</feature>
<name>A0A2P6NZ98_9EUKA</name>
<feature type="transmembrane region" description="Helical" evidence="8">
    <location>
        <begin position="231"/>
        <end position="251"/>
    </location>
</feature>
<feature type="transmembrane region" description="Helical" evidence="8">
    <location>
        <begin position="321"/>
        <end position="342"/>
    </location>
</feature>
<evidence type="ECO:0000256" key="6">
    <source>
        <dbReference type="ARBA" id="ARBA00023136"/>
    </source>
</evidence>
<dbReference type="InterPro" id="IPR052599">
    <property type="entry name" value="SLC43A_AATransporter"/>
</dbReference>
<dbReference type="OrthoDB" id="330047at2759"/>
<comment type="caution">
    <text evidence="9">The sequence shown here is derived from an EMBL/GenBank/DDBJ whole genome shotgun (WGS) entry which is preliminary data.</text>
</comment>
<comment type="subcellular location">
    <subcellularLocation>
        <location evidence="1">Membrane</location>
        <topology evidence="1">Multi-pass membrane protein</topology>
    </subcellularLocation>
</comment>
<comment type="similarity">
    <text evidence="2">Belongs to the SLC43A transporter (TC 2.A.1.44) family.</text>
</comment>
<feature type="transmembrane region" description="Helical" evidence="8">
    <location>
        <begin position="362"/>
        <end position="383"/>
    </location>
</feature>
<feature type="transmembrane region" description="Helical" evidence="8">
    <location>
        <begin position="413"/>
        <end position="435"/>
    </location>
</feature>
<dbReference type="PANTHER" id="PTHR20772">
    <property type="entry name" value="PROTEIN FMP42"/>
    <property type="match status" value="1"/>
</dbReference>